<protein>
    <recommendedName>
        <fullName evidence="3">Lipoprotein</fullName>
    </recommendedName>
</protein>
<proteinExistence type="predicted"/>
<accession>A0ABW2DQ96</accession>
<organism evidence="1 2">
    <name type="scientific">Rufibacter roseus</name>
    <dbReference type="NCBI Taxonomy" id="1567108"/>
    <lineage>
        <taxon>Bacteria</taxon>
        <taxon>Pseudomonadati</taxon>
        <taxon>Bacteroidota</taxon>
        <taxon>Cytophagia</taxon>
        <taxon>Cytophagales</taxon>
        <taxon>Hymenobacteraceae</taxon>
        <taxon>Rufibacter</taxon>
    </lineage>
</organism>
<dbReference type="RefSeq" id="WP_066621988.1">
    <property type="nucleotide sequence ID" value="NZ_JBHSYQ010000016.1"/>
</dbReference>
<comment type="caution">
    <text evidence="1">The sequence shown here is derived from an EMBL/GenBank/DDBJ whole genome shotgun (WGS) entry which is preliminary data.</text>
</comment>
<dbReference type="PROSITE" id="PS51257">
    <property type="entry name" value="PROKAR_LIPOPROTEIN"/>
    <property type="match status" value="1"/>
</dbReference>
<evidence type="ECO:0000313" key="1">
    <source>
        <dbReference type="EMBL" id="MFC6999979.1"/>
    </source>
</evidence>
<dbReference type="Proteomes" id="UP001596405">
    <property type="component" value="Unassembled WGS sequence"/>
</dbReference>
<keyword evidence="2" id="KW-1185">Reference proteome</keyword>
<dbReference type="EMBL" id="JBHSYQ010000016">
    <property type="protein sequence ID" value="MFC6999979.1"/>
    <property type="molecule type" value="Genomic_DNA"/>
</dbReference>
<reference evidence="2" key="1">
    <citation type="journal article" date="2019" name="Int. J. Syst. Evol. Microbiol.">
        <title>The Global Catalogue of Microorganisms (GCM) 10K type strain sequencing project: providing services to taxonomists for standard genome sequencing and annotation.</title>
        <authorList>
            <consortium name="The Broad Institute Genomics Platform"/>
            <consortium name="The Broad Institute Genome Sequencing Center for Infectious Disease"/>
            <person name="Wu L."/>
            <person name="Ma J."/>
        </authorList>
    </citation>
    <scope>NUCLEOTIDE SEQUENCE [LARGE SCALE GENOMIC DNA]</scope>
    <source>
        <strain evidence="2">CGMCC 4.7393</strain>
    </source>
</reference>
<evidence type="ECO:0000313" key="2">
    <source>
        <dbReference type="Proteomes" id="UP001596405"/>
    </source>
</evidence>
<evidence type="ECO:0008006" key="3">
    <source>
        <dbReference type="Google" id="ProtNLM"/>
    </source>
</evidence>
<gene>
    <name evidence="1" type="ORF">ACFQHR_20260</name>
</gene>
<name>A0ABW2DQ96_9BACT</name>
<sequence length="251" mass="28910">MNKSPIFLILAFAVFLFSCEDNLTEGVLIDKNSPEYLMTLSDSCSFTVDGQFITTQRNSSGGRGTISVGNLEANRDSVTGKVSDDTVMFHNKYGFNIDYEGFIEFNFIKKYHKKDLTKKYWNTINGPEDELALYKVGEVPYAVDYERFNTRNGVSFVFRDVLPSYYTSSMHEIRNKPTGINYDCQVGSSFEITKVHALPDGKFMIEAKFEANLFTWKYNSFTGKEENREMKRLKNGYLRKRVLKADINLYN</sequence>